<evidence type="ECO:0000313" key="2">
    <source>
        <dbReference type="EMBL" id="KKZ63315.1"/>
    </source>
</evidence>
<dbReference type="VEuPathDB" id="FungiDB:EMCG_00298"/>
<reference evidence="3" key="1">
    <citation type="journal article" date="2015" name="PLoS Genet.">
        <title>The dynamic genome and transcriptome of the human fungal pathogen Blastomyces and close relative Emmonsia.</title>
        <authorList>
            <person name="Munoz J.F."/>
            <person name="Gauthier G.M."/>
            <person name="Desjardins C.A."/>
            <person name="Gallo J.E."/>
            <person name="Holder J."/>
            <person name="Sullivan T.D."/>
            <person name="Marty A.J."/>
            <person name="Carmen J.C."/>
            <person name="Chen Z."/>
            <person name="Ding L."/>
            <person name="Gujja S."/>
            <person name="Magrini V."/>
            <person name="Misas E."/>
            <person name="Mitreva M."/>
            <person name="Priest M."/>
            <person name="Saif S."/>
            <person name="Whiston E.A."/>
            <person name="Young S."/>
            <person name="Zeng Q."/>
            <person name="Goldman W.E."/>
            <person name="Mardis E.R."/>
            <person name="Taylor J.W."/>
            <person name="McEwen J.G."/>
            <person name="Clay O.K."/>
            <person name="Klein B.S."/>
            <person name="Cuomo C.A."/>
        </authorList>
    </citation>
    <scope>NUCLEOTIDE SEQUENCE [LARGE SCALE GENOMIC DNA]</scope>
    <source>
        <strain evidence="3">UAMH 3008</strain>
    </source>
</reference>
<evidence type="ECO:0000313" key="3">
    <source>
        <dbReference type="Proteomes" id="UP000034164"/>
    </source>
</evidence>
<dbReference type="EMBL" id="LCZI01000992">
    <property type="protein sequence ID" value="KKZ63315.1"/>
    <property type="molecule type" value="Genomic_DNA"/>
</dbReference>
<evidence type="ECO:0000256" key="1">
    <source>
        <dbReference type="SAM" id="MobiDB-lite"/>
    </source>
</evidence>
<gene>
    <name evidence="2" type="ORF">EMCG_00298</name>
</gene>
<feature type="region of interest" description="Disordered" evidence="1">
    <location>
        <begin position="1"/>
        <end position="21"/>
    </location>
</feature>
<organism evidence="2 3">
    <name type="scientific">[Emmonsia] crescens</name>
    <dbReference type="NCBI Taxonomy" id="73230"/>
    <lineage>
        <taxon>Eukaryota</taxon>
        <taxon>Fungi</taxon>
        <taxon>Dikarya</taxon>
        <taxon>Ascomycota</taxon>
        <taxon>Pezizomycotina</taxon>
        <taxon>Eurotiomycetes</taxon>
        <taxon>Eurotiomycetidae</taxon>
        <taxon>Onygenales</taxon>
        <taxon>Ajellomycetaceae</taxon>
        <taxon>Emergomyces</taxon>
    </lineage>
</organism>
<name>A0A0G2HZN7_9EURO</name>
<feature type="compositionally biased region" description="Basic and acidic residues" evidence="1">
    <location>
        <begin position="1"/>
        <end position="14"/>
    </location>
</feature>
<proteinExistence type="predicted"/>
<protein>
    <submittedName>
        <fullName evidence="2">Uncharacterized protein</fullName>
    </submittedName>
</protein>
<comment type="caution">
    <text evidence="2">The sequence shown here is derived from an EMBL/GenBank/DDBJ whole genome shotgun (WGS) entry which is preliminary data.</text>
</comment>
<dbReference type="AlphaFoldDB" id="A0A0G2HZN7"/>
<dbReference type="Proteomes" id="UP000034164">
    <property type="component" value="Unassembled WGS sequence"/>
</dbReference>
<accession>A0A0G2HZN7</accession>
<sequence>MAKIPHAGETRDYVDPTPPAASRDYKELHEVTLRGDVGGVWTQNVAFAEPPTGIDASAALKRWSWILHHHG</sequence>
<dbReference type="OrthoDB" id="10583273at2759"/>